<gene>
    <name evidence="1" type="ORF">JJ685_01770</name>
</gene>
<evidence type="ECO:0000313" key="2">
    <source>
        <dbReference type="Proteomes" id="UP000599109"/>
    </source>
</evidence>
<sequence length="282" mass="29603">MVDDRVSVTRVWHALALAWVVAALAACGGGGRDASGGSGGDGSFGRTAAPPQVSLSLRAPGLVLSEQELAVTVPFGSLPARRSVQVTLPPSVLDWGATSTTPRLQASASDPSPAGTGTVFLDFWPALPGTYTEAVQVFAEARTGDIGSFLDSKTITVTYTVTANDAVEVAFFPQGADLTWKQGTPEPEAAERTVLAKPGVIARQREIQYLTFPPAAASHPLVNGWWLDGPEFMPAAMVCADDEAGSSSCLPPGTYTARLRYEIVEDGRSSDVFWPVTLQVVP</sequence>
<dbReference type="PROSITE" id="PS51257">
    <property type="entry name" value="PROKAR_LIPOPROTEIN"/>
    <property type="match status" value="1"/>
</dbReference>
<accession>A0A936YXE8</accession>
<evidence type="ECO:0000313" key="1">
    <source>
        <dbReference type="EMBL" id="MBL0389861.1"/>
    </source>
</evidence>
<dbReference type="EMBL" id="JAEQNE010000001">
    <property type="protein sequence ID" value="MBL0389861.1"/>
    <property type="molecule type" value="Genomic_DNA"/>
</dbReference>
<dbReference type="AlphaFoldDB" id="A0A936YXE8"/>
<name>A0A936YXE8_9BURK</name>
<protein>
    <submittedName>
        <fullName evidence="1">Uncharacterized protein</fullName>
    </submittedName>
</protein>
<keyword evidence="2" id="KW-1185">Reference proteome</keyword>
<reference evidence="1 2" key="1">
    <citation type="journal article" date="2017" name="Int. J. Syst. Evol. Microbiol.">
        <title>Ramlibacter monticola sp. nov., isolated from forest soil.</title>
        <authorList>
            <person name="Chaudhary D.K."/>
            <person name="Kim J."/>
        </authorList>
    </citation>
    <scope>NUCLEOTIDE SEQUENCE [LARGE SCALE GENOMIC DNA]</scope>
    <source>
        <strain evidence="1 2">KACC 19175</strain>
    </source>
</reference>
<dbReference type="RefSeq" id="WP_201672455.1">
    <property type="nucleotide sequence ID" value="NZ_JAEQNE010000001.1"/>
</dbReference>
<proteinExistence type="predicted"/>
<comment type="caution">
    <text evidence="1">The sequence shown here is derived from an EMBL/GenBank/DDBJ whole genome shotgun (WGS) entry which is preliminary data.</text>
</comment>
<dbReference type="Proteomes" id="UP000599109">
    <property type="component" value="Unassembled WGS sequence"/>
</dbReference>
<organism evidence="1 2">
    <name type="scientific">Ramlibacter monticola</name>
    <dbReference type="NCBI Taxonomy" id="1926872"/>
    <lineage>
        <taxon>Bacteria</taxon>
        <taxon>Pseudomonadati</taxon>
        <taxon>Pseudomonadota</taxon>
        <taxon>Betaproteobacteria</taxon>
        <taxon>Burkholderiales</taxon>
        <taxon>Comamonadaceae</taxon>
        <taxon>Ramlibacter</taxon>
    </lineage>
</organism>